<gene>
    <name evidence="2" type="ORF">OPV22_020219</name>
</gene>
<reference evidence="2 3" key="1">
    <citation type="submission" date="2022-12" db="EMBL/GenBank/DDBJ databases">
        <title>Chromosome-scale assembly of the Ensete ventricosum genome.</title>
        <authorList>
            <person name="Dussert Y."/>
            <person name="Stocks J."/>
            <person name="Wendawek A."/>
            <person name="Woldeyes F."/>
            <person name="Nichols R.A."/>
            <person name="Borrell J.S."/>
        </authorList>
    </citation>
    <scope>NUCLEOTIDE SEQUENCE [LARGE SCALE GENOMIC DNA]</scope>
    <source>
        <strain evidence="3">cv. Maze</strain>
        <tissue evidence="2">Seeds</tissue>
    </source>
</reference>
<comment type="caution">
    <text evidence="2">The sequence shown here is derived from an EMBL/GenBank/DDBJ whole genome shotgun (WGS) entry which is preliminary data.</text>
</comment>
<sequence length="143" mass="16953">MLRIRFCWRLFLADFLGVLKVDSWVIVYGGCAEPLIGQIRVLGRIHNHSKNYFREFGLMRIVRGNARIGLRHFWLRDTSMPIWDWQRRETERTVMEASWAEYLANEKLKKKWCSSAILRSATCWRWKAAVHRLLAETNTKGGQ</sequence>
<dbReference type="EMBL" id="JAQQAF010000006">
    <property type="protein sequence ID" value="KAJ8476492.1"/>
    <property type="molecule type" value="Genomic_DNA"/>
</dbReference>
<accession>A0AAV8QKV8</accession>
<name>A0AAV8QKV8_ENSVE</name>
<keyword evidence="1" id="KW-0732">Signal</keyword>
<keyword evidence="3" id="KW-1185">Reference proteome</keyword>
<evidence type="ECO:0000313" key="3">
    <source>
        <dbReference type="Proteomes" id="UP001222027"/>
    </source>
</evidence>
<feature type="chain" id="PRO_5043451484" evidence="1">
    <location>
        <begin position="24"/>
        <end position="143"/>
    </location>
</feature>
<dbReference type="Proteomes" id="UP001222027">
    <property type="component" value="Unassembled WGS sequence"/>
</dbReference>
<feature type="signal peptide" evidence="1">
    <location>
        <begin position="1"/>
        <end position="23"/>
    </location>
</feature>
<organism evidence="2 3">
    <name type="scientific">Ensete ventricosum</name>
    <name type="common">Abyssinian banana</name>
    <name type="synonym">Musa ensete</name>
    <dbReference type="NCBI Taxonomy" id="4639"/>
    <lineage>
        <taxon>Eukaryota</taxon>
        <taxon>Viridiplantae</taxon>
        <taxon>Streptophyta</taxon>
        <taxon>Embryophyta</taxon>
        <taxon>Tracheophyta</taxon>
        <taxon>Spermatophyta</taxon>
        <taxon>Magnoliopsida</taxon>
        <taxon>Liliopsida</taxon>
        <taxon>Zingiberales</taxon>
        <taxon>Musaceae</taxon>
        <taxon>Ensete</taxon>
    </lineage>
</organism>
<protein>
    <submittedName>
        <fullName evidence="2">Uncharacterized protein</fullName>
    </submittedName>
</protein>
<evidence type="ECO:0000313" key="2">
    <source>
        <dbReference type="EMBL" id="KAJ8476492.1"/>
    </source>
</evidence>
<evidence type="ECO:0000256" key="1">
    <source>
        <dbReference type="SAM" id="SignalP"/>
    </source>
</evidence>
<proteinExistence type="predicted"/>
<dbReference type="AlphaFoldDB" id="A0AAV8QKV8"/>